<gene>
    <name evidence="2" type="ORF">WHR41_05749</name>
</gene>
<dbReference type="Proteomes" id="UP000803884">
    <property type="component" value="Unassembled WGS sequence"/>
</dbReference>
<evidence type="ECO:0000256" key="1">
    <source>
        <dbReference type="SAM" id="MobiDB-lite"/>
    </source>
</evidence>
<evidence type="ECO:0000313" key="3">
    <source>
        <dbReference type="Proteomes" id="UP000803884"/>
    </source>
</evidence>
<keyword evidence="3" id="KW-1185">Reference proteome</keyword>
<organism evidence="2 3">
    <name type="scientific">Cladosporium halotolerans</name>
    <dbReference type="NCBI Taxonomy" id="1052096"/>
    <lineage>
        <taxon>Eukaryota</taxon>
        <taxon>Fungi</taxon>
        <taxon>Dikarya</taxon>
        <taxon>Ascomycota</taxon>
        <taxon>Pezizomycotina</taxon>
        <taxon>Dothideomycetes</taxon>
        <taxon>Dothideomycetidae</taxon>
        <taxon>Cladosporiales</taxon>
        <taxon>Cladosporiaceae</taxon>
        <taxon>Cladosporium</taxon>
    </lineage>
</organism>
<dbReference type="EMBL" id="JAAQHG020000019">
    <property type="protein sequence ID" value="KAL1585390.1"/>
    <property type="molecule type" value="Genomic_DNA"/>
</dbReference>
<dbReference type="AlphaFoldDB" id="A0AB34KKS4"/>
<feature type="region of interest" description="Disordered" evidence="1">
    <location>
        <begin position="162"/>
        <end position="205"/>
    </location>
</feature>
<dbReference type="RefSeq" id="XP_069228496.1">
    <property type="nucleotide sequence ID" value="XM_069374354.1"/>
</dbReference>
<evidence type="ECO:0000313" key="2">
    <source>
        <dbReference type="EMBL" id="KAL1585390.1"/>
    </source>
</evidence>
<name>A0AB34KKS4_9PEZI</name>
<sequence>MVYLSLKGLGAPTQFSNELLYFAFQRHPRAFNVTTVMPTAIISDPSTCHPQQISVRRRLEAFDPKKLHWSVAVPSAFSKRSSIRDHARRRCREAFRTELRLAGWDSDGRRIPGGGSSGREQKFDLEGALKLTVKHPAGLTMTGEQLRENAGWMVKKLISMQREQNDRQPKGKYAHNRRSHDQRASNDAGEARPSGPVLRKVALKR</sequence>
<protein>
    <submittedName>
        <fullName evidence="2">Uncharacterized protein</fullName>
    </submittedName>
</protein>
<accession>A0AB34KKS4</accession>
<reference evidence="2 3" key="1">
    <citation type="journal article" date="2020" name="Microbiol. Resour. Announc.">
        <title>Draft Genome Sequence of a Cladosporium Species Isolated from the Mesophotic Ascidian Didemnum maculosum.</title>
        <authorList>
            <person name="Gioti A."/>
            <person name="Siaperas R."/>
            <person name="Nikolaivits E."/>
            <person name="Le Goff G."/>
            <person name="Ouazzani J."/>
            <person name="Kotoulas G."/>
            <person name="Topakas E."/>
        </authorList>
    </citation>
    <scope>NUCLEOTIDE SEQUENCE [LARGE SCALE GENOMIC DNA]</scope>
    <source>
        <strain evidence="2 3">TM138-S3</strain>
    </source>
</reference>
<comment type="caution">
    <text evidence="2">The sequence shown here is derived from an EMBL/GenBank/DDBJ whole genome shotgun (WGS) entry which is preliminary data.</text>
</comment>
<dbReference type="GeneID" id="96007192"/>
<proteinExistence type="predicted"/>